<dbReference type="Proteomes" id="UP000239649">
    <property type="component" value="Unassembled WGS sequence"/>
</dbReference>
<dbReference type="GO" id="GO:0005634">
    <property type="term" value="C:nucleus"/>
    <property type="evidence" value="ECO:0007669"/>
    <property type="project" value="TreeGrafter"/>
</dbReference>
<keyword evidence="3" id="KW-1185">Reference proteome</keyword>
<protein>
    <submittedName>
        <fullName evidence="2">Phosphatase 1 regulatory subunit 11-like</fullName>
    </submittedName>
</protein>
<dbReference type="PANTHER" id="PTHR20835">
    <property type="entry name" value="E3 UBIQUITIN-PROTEIN LIGASE PPP1R11-RELATED"/>
    <property type="match status" value="1"/>
</dbReference>
<dbReference type="InterPro" id="IPR011107">
    <property type="entry name" value="PPI_Ypi1"/>
</dbReference>
<proteinExistence type="predicted"/>
<dbReference type="AlphaFoldDB" id="A0A2P6VAQ9"/>
<feature type="region of interest" description="Disordered" evidence="1">
    <location>
        <begin position="101"/>
        <end position="137"/>
    </location>
</feature>
<dbReference type="GO" id="GO:0004865">
    <property type="term" value="F:protein serine/threonine phosphatase inhibitor activity"/>
    <property type="evidence" value="ECO:0007669"/>
    <property type="project" value="InterPro"/>
</dbReference>
<dbReference type="PANTHER" id="PTHR20835:SF0">
    <property type="entry name" value="E3 UBIQUITIN-PROTEIN LIGASE PPP1R11"/>
    <property type="match status" value="1"/>
</dbReference>
<feature type="compositionally biased region" description="Low complexity" evidence="1">
    <location>
        <begin position="28"/>
        <end position="48"/>
    </location>
</feature>
<organism evidence="2 3">
    <name type="scientific">Micractinium conductrix</name>
    <dbReference type="NCBI Taxonomy" id="554055"/>
    <lineage>
        <taxon>Eukaryota</taxon>
        <taxon>Viridiplantae</taxon>
        <taxon>Chlorophyta</taxon>
        <taxon>core chlorophytes</taxon>
        <taxon>Trebouxiophyceae</taxon>
        <taxon>Chlorellales</taxon>
        <taxon>Chlorellaceae</taxon>
        <taxon>Chlorella clade</taxon>
        <taxon>Micractinium</taxon>
    </lineage>
</organism>
<accession>A0A2P6VAQ9</accession>
<dbReference type="OrthoDB" id="307488at2759"/>
<feature type="region of interest" description="Disordered" evidence="1">
    <location>
        <begin position="18"/>
        <end position="52"/>
    </location>
</feature>
<evidence type="ECO:0000313" key="2">
    <source>
        <dbReference type="EMBL" id="PSC71173.1"/>
    </source>
</evidence>
<evidence type="ECO:0000256" key="1">
    <source>
        <dbReference type="SAM" id="MobiDB-lite"/>
    </source>
</evidence>
<dbReference type="GO" id="GO:0008157">
    <property type="term" value="F:protein phosphatase 1 binding"/>
    <property type="evidence" value="ECO:0007669"/>
    <property type="project" value="TreeGrafter"/>
</dbReference>
<feature type="compositionally biased region" description="Acidic residues" evidence="1">
    <location>
        <begin position="105"/>
        <end position="119"/>
    </location>
</feature>
<dbReference type="Pfam" id="PF07491">
    <property type="entry name" value="PPI_Ypi1"/>
    <property type="match status" value="1"/>
</dbReference>
<name>A0A2P6VAQ9_9CHLO</name>
<comment type="caution">
    <text evidence="2">The sequence shown here is derived from an EMBL/GenBank/DDBJ whole genome shotgun (WGS) entry which is preliminary data.</text>
</comment>
<sequence length="137" mass="14665">MASTVALLSQSIVLPAGGGGGSATVVEHPPAAQHQQQQPAQQQQQQQASTSGAVAEHLVLRLVPKKKKKGKGVRWAEDVVDNEFAGKRKSKKCCIFHRQRQFGEWSDEEDSDAECDCPDGEQPAGSGQPPQQQPSPA</sequence>
<reference evidence="2 3" key="1">
    <citation type="journal article" date="2018" name="Plant J.">
        <title>Genome sequences of Chlorella sorokiniana UTEX 1602 and Micractinium conductrix SAG 241.80: implications to maltose excretion by a green alga.</title>
        <authorList>
            <person name="Arriola M.B."/>
            <person name="Velmurugan N."/>
            <person name="Zhang Y."/>
            <person name="Plunkett M.H."/>
            <person name="Hondzo H."/>
            <person name="Barney B.M."/>
        </authorList>
    </citation>
    <scope>NUCLEOTIDE SEQUENCE [LARGE SCALE GENOMIC DNA]</scope>
    <source>
        <strain evidence="2 3">SAG 241.80</strain>
    </source>
</reference>
<dbReference type="STRING" id="554055.A0A2P6VAQ9"/>
<dbReference type="EMBL" id="LHPF02000016">
    <property type="protein sequence ID" value="PSC71173.1"/>
    <property type="molecule type" value="Genomic_DNA"/>
</dbReference>
<evidence type="ECO:0000313" key="3">
    <source>
        <dbReference type="Proteomes" id="UP000239649"/>
    </source>
</evidence>
<gene>
    <name evidence="2" type="ORF">C2E20_5491</name>
</gene>